<feature type="signal peptide" evidence="2">
    <location>
        <begin position="1"/>
        <end position="22"/>
    </location>
</feature>
<dbReference type="PROSITE" id="PS51175">
    <property type="entry name" value="CBM6"/>
    <property type="match status" value="1"/>
</dbReference>
<gene>
    <name evidence="4" type="ORF">FisN_8Lh004</name>
</gene>
<keyword evidence="1 2" id="KW-0732">Signal</keyword>
<feature type="chain" id="PRO_5013210109" description="CBM6 domain-containing protein" evidence="2">
    <location>
        <begin position="23"/>
        <end position="578"/>
    </location>
</feature>
<dbReference type="AlphaFoldDB" id="A0A1Z5JD41"/>
<dbReference type="Proteomes" id="UP000198406">
    <property type="component" value="Unassembled WGS sequence"/>
</dbReference>
<feature type="domain" description="CBM6" evidence="3">
    <location>
        <begin position="308"/>
        <end position="429"/>
    </location>
</feature>
<dbReference type="EMBL" id="BDSP01000048">
    <property type="protein sequence ID" value="GAX11917.1"/>
    <property type="molecule type" value="Genomic_DNA"/>
</dbReference>
<dbReference type="InterPro" id="IPR005084">
    <property type="entry name" value="CBM6"/>
</dbReference>
<dbReference type="CDD" id="cd04080">
    <property type="entry name" value="CBM6_cellulase-like"/>
    <property type="match status" value="2"/>
</dbReference>
<evidence type="ECO:0000256" key="2">
    <source>
        <dbReference type="SAM" id="SignalP"/>
    </source>
</evidence>
<name>A0A1Z5JD41_FISSO</name>
<dbReference type="SMART" id="SM00606">
    <property type="entry name" value="CBD_IV"/>
    <property type="match status" value="1"/>
</dbReference>
<evidence type="ECO:0000259" key="3">
    <source>
        <dbReference type="PROSITE" id="PS51175"/>
    </source>
</evidence>
<protein>
    <recommendedName>
        <fullName evidence="3">CBM6 domain-containing protein</fullName>
    </recommendedName>
</protein>
<evidence type="ECO:0000313" key="4">
    <source>
        <dbReference type="EMBL" id="GAX11917.1"/>
    </source>
</evidence>
<dbReference type="GO" id="GO:0030246">
    <property type="term" value="F:carbohydrate binding"/>
    <property type="evidence" value="ECO:0007669"/>
    <property type="project" value="InterPro"/>
</dbReference>
<dbReference type="InParanoid" id="A0A1Z5JD41"/>
<dbReference type="Gene3D" id="2.60.120.260">
    <property type="entry name" value="Galactose-binding domain-like"/>
    <property type="match status" value="3"/>
</dbReference>
<evidence type="ECO:0000256" key="1">
    <source>
        <dbReference type="ARBA" id="ARBA00022729"/>
    </source>
</evidence>
<sequence length="578" mass="62148">MGFLRLCSLALLVLLKSSVLKALEVIEVPAASMTKSDGTSVVFTTERFESYAFIRTGDEIRFSITTNSSGIFTLHASISNPSDLGAFAITNSETSQIYGASVSLPVSQSWDEWHTITVDNIRLREGTHPLELTVIEGGWKIQYLYLVQMEEVDVIGPHHYMIPGVDLMDFYGIEYYPYEKIVAKIERGDWFAYNLPVKTAGNYTLHFWVASPEGGGSFRVLNGATKKPYASIRKLPMTGDWLDWAIVDVPDVQLIAGNVPINISVTSDGWNFCMLSYELYDPAHDPMNTETTCGTNLTTTNMAVGASTTFAAETICDNEGISFETSSEGGLNIGWLDEGNWVAYDVNLATAGIYDVGVRYSSVDGDGGFMLSNLLTGTVYHVQQELESTGDWQAWSTLQNATVSLPSGISVIQLKSLGGGWNLQSIQLTRREAGAPVSPPVAPPVLRPAESPVQAPLILGQVPGVAPVGITPVQSPLLAVPGMPVLAPVPVQIPVRPVGQVMPIQSPVPAPLPARPSSTLPVVVTQTEGAPVRSPTPLLPVQAPIPLPAQLMPTTLSPLPLQPVLVPARAPFMSPTLL</sequence>
<organism evidence="4 5">
    <name type="scientific">Fistulifera solaris</name>
    <name type="common">Oleaginous diatom</name>
    <dbReference type="NCBI Taxonomy" id="1519565"/>
    <lineage>
        <taxon>Eukaryota</taxon>
        <taxon>Sar</taxon>
        <taxon>Stramenopiles</taxon>
        <taxon>Ochrophyta</taxon>
        <taxon>Bacillariophyta</taxon>
        <taxon>Bacillariophyceae</taxon>
        <taxon>Bacillariophycidae</taxon>
        <taxon>Naviculales</taxon>
        <taxon>Naviculaceae</taxon>
        <taxon>Fistulifera</taxon>
    </lineage>
</organism>
<dbReference type="OrthoDB" id="5211809at2759"/>
<proteinExistence type="predicted"/>
<accession>A0A1Z5JD41</accession>
<evidence type="ECO:0000313" key="5">
    <source>
        <dbReference type="Proteomes" id="UP000198406"/>
    </source>
</evidence>
<reference evidence="4 5" key="1">
    <citation type="journal article" date="2015" name="Plant Cell">
        <title>Oil accumulation by the oleaginous diatom Fistulifera solaris as revealed by the genome and transcriptome.</title>
        <authorList>
            <person name="Tanaka T."/>
            <person name="Maeda Y."/>
            <person name="Veluchamy A."/>
            <person name="Tanaka M."/>
            <person name="Abida H."/>
            <person name="Marechal E."/>
            <person name="Bowler C."/>
            <person name="Muto M."/>
            <person name="Sunaga Y."/>
            <person name="Tanaka M."/>
            <person name="Yoshino T."/>
            <person name="Taniguchi T."/>
            <person name="Fukuda Y."/>
            <person name="Nemoto M."/>
            <person name="Matsumoto M."/>
            <person name="Wong P.S."/>
            <person name="Aburatani S."/>
            <person name="Fujibuchi W."/>
        </authorList>
    </citation>
    <scope>NUCLEOTIDE SEQUENCE [LARGE SCALE GENOMIC DNA]</scope>
    <source>
        <strain evidence="4 5">JPCC DA0580</strain>
    </source>
</reference>
<comment type="caution">
    <text evidence="4">The sequence shown here is derived from an EMBL/GenBank/DDBJ whole genome shotgun (WGS) entry which is preliminary data.</text>
</comment>
<dbReference type="SUPFAM" id="SSF49785">
    <property type="entry name" value="Galactose-binding domain-like"/>
    <property type="match status" value="3"/>
</dbReference>
<dbReference type="Pfam" id="PF03422">
    <property type="entry name" value="CBM_6"/>
    <property type="match status" value="3"/>
</dbReference>
<dbReference type="InterPro" id="IPR006584">
    <property type="entry name" value="Cellulose-bd_IV"/>
</dbReference>
<dbReference type="InterPro" id="IPR008979">
    <property type="entry name" value="Galactose-bd-like_sf"/>
</dbReference>
<keyword evidence="5" id="KW-1185">Reference proteome</keyword>